<comment type="caution">
    <text evidence="2">The sequence shown here is derived from an EMBL/GenBank/DDBJ whole genome shotgun (WGS) entry which is preliminary data.</text>
</comment>
<keyword evidence="3" id="KW-1185">Reference proteome</keyword>
<name>A0ABR1XWZ4_9PEZI</name>
<evidence type="ECO:0000256" key="1">
    <source>
        <dbReference type="SAM" id="MobiDB-lite"/>
    </source>
</evidence>
<evidence type="ECO:0000313" key="3">
    <source>
        <dbReference type="Proteomes" id="UP001456524"/>
    </source>
</evidence>
<protein>
    <submittedName>
        <fullName evidence="2">Uncharacterized protein</fullName>
    </submittedName>
</protein>
<gene>
    <name evidence="2" type="ORF">IWX90DRAFT_192386</name>
</gene>
<reference evidence="2 3" key="1">
    <citation type="journal article" date="2022" name="G3 (Bethesda)">
        <title>Enemy or ally: a genomic approach to elucidate the lifestyle of Phyllosticta citrichinaensis.</title>
        <authorList>
            <person name="Buijs V.A."/>
            <person name="Groenewald J.Z."/>
            <person name="Haridas S."/>
            <person name="LaButti K.M."/>
            <person name="Lipzen A."/>
            <person name="Martin F.M."/>
            <person name="Barry K."/>
            <person name="Grigoriev I.V."/>
            <person name="Crous P.W."/>
            <person name="Seidl M.F."/>
        </authorList>
    </citation>
    <scope>NUCLEOTIDE SEQUENCE [LARGE SCALE GENOMIC DNA]</scope>
    <source>
        <strain evidence="2 3">CBS 129764</strain>
    </source>
</reference>
<evidence type="ECO:0000313" key="2">
    <source>
        <dbReference type="EMBL" id="KAK8169904.1"/>
    </source>
</evidence>
<dbReference type="EMBL" id="JBBWUH010000004">
    <property type="protein sequence ID" value="KAK8169904.1"/>
    <property type="molecule type" value="Genomic_DNA"/>
</dbReference>
<proteinExistence type="predicted"/>
<accession>A0ABR1XWZ4</accession>
<feature type="region of interest" description="Disordered" evidence="1">
    <location>
        <begin position="1"/>
        <end position="25"/>
    </location>
</feature>
<feature type="compositionally biased region" description="Polar residues" evidence="1">
    <location>
        <begin position="1"/>
        <end position="16"/>
    </location>
</feature>
<dbReference type="Proteomes" id="UP001456524">
    <property type="component" value="Unassembled WGS sequence"/>
</dbReference>
<sequence>MQCTALKSSTGRSPESASLRDETSIAQPHLPRHLEVRAEKCFAGQEKLVCGTRCTEALAGSASDLGRPTKNTIRSLAYISHAKRVQKERKTYNSRDSLLVTHATTNRSQGSLSMEERTGFRVFYLLWSYVGKSVKEFLYE</sequence>
<organism evidence="2 3">
    <name type="scientific">Phyllosticta citrichinensis</name>
    <dbReference type="NCBI Taxonomy" id="1130410"/>
    <lineage>
        <taxon>Eukaryota</taxon>
        <taxon>Fungi</taxon>
        <taxon>Dikarya</taxon>
        <taxon>Ascomycota</taxon>
        <taxon>Pezizomycotina</taxon>
        <taxon>Dothideomycetes</taxon>
        <taxon>Dothideomycetes incertae sedis</taxon>
        <taxon>Botryosphaeriales</taxon>
        <taxon>Phyllostictaceae</taxon>
        <taxon>Phyllosticta</taxon>
    </lineage>
</organism>